<feature type="transmembrane region" description="Helical" evidence="5">
    <location>
        <begin position="58"/>
        <end position="76"/>
    </location>
</feature>
<dbReference type="PANTHER" id="PTHR24221">
    <property type="entry name" value="ATP-BINDING CASSETTE SUB-FAMILY B"/>
    <property type="match status" value="1"/>
</dbReference>
<gene>
    <name evidence="7" type="ORF">ACFP81_12185</name>
</gene>
<evidence type="ECO:0000313" key="8">
    <source>
        <dbReference type="Proteomes" id="UP001596297"/>
    </source>
</evidence>
<evidence type="ECO:0000256" key="4">
    <source>
        <dbReference type="ARBA" id="ARBA00023136"/>
    </source>
</evidence>
<feature type="transmembrane region" description="Helical" evidence="5">
    <location>
        <begin position="167"/>
        <end position="188"/>
    </location>
</feature>
<dbReference type="Gene3D" id="1.20.1560.10">
    <property type="entry name" value="ABC transporter type 1, transmembrane domain"/>
    <property type="match status" value="1"/>
</dbReference>
<accession>A0ABW1YGK4</accession>
<dbReference type="Pfam" id="PF00664">
    <property type="entry name" value="ABC_membrane"/>
    <property type="match status" value="1"/>
</dbReference>
<feature type="domain" description="ABC transmembrane type-1" evidence="6">
    <location>
        <begin position="34"/>
        <end position="311"/>
    </location>
</feature>
<evidence type="ECO:0000256" key="1">
    <source>
        <dbReference type="ARBA" id="ARBA00004651"/>
    </source>
</evidence>
<protein>
    <submittedName>
        <fullName evidence="7">ABC transporter transmembrane domain-containing protein</fullName>
    </submittedName>
</protein>
<dbReference type="InterPro" id="IPR011527">
    <property type="entry name" value="ABC1_TM_dom"/>
</dbReference>
<dbReference type="EMBL" id="JBHSWD010000002">
    <property type="protein sequence ID" value="MFC6592677.1"/>
    <property type="molecule type" value="Genomic_DNA"/>
</dbReference>
<keyword evidence="4 5" id="KW-0472">Membrane</keyword>
<reference evidence="8" key="1">
    <citation type="journal article" date="2019" name="Int. J. Syst. Evol. Microbiol.">
        <title>The Global Catalogue of Microorganisms (GCM) 10K type strain sequencing project: providing services to taxonomists for standard genome sequencing and annotation.</title>
        <authorList>
            <consortium name="The Broad Institute Genomics Platform"/>
            <consortium name="The Broad Institute Genome Sequencing Center for Infectious Disease"/>
            <person name="Wu L."/>
            <person name="Ma J."/>
        </authorList>
    </citation>
    <scope>NUCLEOTIDE SEQUENCE [LARGE SCALE GENOMIC DNA]</scope>
    <source>
        <strain evidence="8">CGMCC 1.15772</strain>
    </source>
</reference>
<dbReference type="InterPro" id="IPR036640">
    <property type="entry name" value="ABC1_TM_sf"/>
</dbReference>
<dbReference type="Proteomes" id="UP001596297">
    <property type="component" value="Unassembled WGS sequence"/>
</dbReference>
<comment type="subcellular location">
    <subcellularLocation>
        <location evidence="1">Cell membrane</location>
        <topology evidence="1">Multi-pass membrane protein</topology>
    </subcellularLocation>
</comment>
<keyword evidence="8" id="KW-1185">Reference proteome</keyword>
<dbReference type="SUPFAM" id="SSF90123">
    <property type="entry name" value="ABC transporter transmembrane region"/>
    <property type="match status" value="1"/>
</dbReference>
<keyword evidence="2 5" id="KW-0812">Transmembrane</keyword>
<dbReference type="InterPro" id="IPR039421">
    <property type="entry name" value="Type_1_exporter"/>
</dbReference>
<evidence type="ECO:0000256" key="3">
    <source>
        <dbReference type="ARBA" id="ARBA00022989"/>
    </source>
</evidence>
<proteinExistence type="predicted"/>
<feature type="transmembrane region" description="Helical" evidence="5">
    <location>
        <begin position="20"/>
        <end position="46"/>
    </location>
</feature>
<comment type="caution">
    <text evidence="7">The sequence shown here is derived from an EMBL/GenBank/DDBJ whole genome shotgun (WGS) entry which is preliminary data.</text>
</comment>
<evidence type="ECO:0000256" key="5">
    <source>
        <dbReference type="SAM" id="Phobius"/>
    </source>
</evidence>
<dbReference type="RefSeq" id="WP_380083799.1">
    <property type="nucleotide sequence ID" value="NZ_JBHSWD010000002.1"/>
</dbReference>
<dbReference type="CDD" id="cd07346">
    <property type="entry name" value="ABC_6TM_exporters"/>
    <property type="match status" value="1"/>
</dbReference>
<evidence type="ECO:0000313" key="7">
    <source>
        <dbReference type="EMBL" id="MFC6592677.1"/>
    </source>
</evidence>
<feature type="transmembrane region" description="Helical" evidence="5">
    <location>
        <begin position="82"/>
        <end position="102"/>
    </location>
</feature>
<sequence length="372" mass="40946">MTTPATFPLARRLMSYRPRLFWLNVLLWAAVHTLPAAVSWAVSRVFARLAETQPGEAWSSPGMLAVWGALGIFALLRLARFGLFYAAFLTFIEFIYTAGALLRRNLLGYLLTAQGPRQLPDTPAEAVSRFRDDVEDVNAYVEAWIDASGFILYAAVAIALMARIDPWITLMVCAPLLLMVALVSRLSPVIRQYRRRMREATARVTDFIGETFGAVSAVKLAGQEAHMVAHLRHLGETRRQAALRDVLLTELIRGVNANMVNVAVGAVLLLGANQVRGGQMGPEDFVLFTALLPRLTGAMAFLVTGWPATGAPALASSACSAYWVRRQLRSQSTIPSISKGLPRRCRCQPQPQSLSRNWWPNTSRCATPVGRV</sequence>
<organism evidence="7 8">
    <name type="scientific">Deinococcus lacus</name>
    <dbReference type="NCBI Taxonomy" id="392561"/>
    <lineage>
        <taxon>Bacteria</taxon>
        <taxon>Thermotogati</taxon>
        <taxon>Deinococcota</taxon>
        <taxon>Deinococci</taxon>
        <taxon>Deinococcales</taxon>
        <taxon>Deinococcaceae</taxon>
        <taxon>Deinococcus</taxon>
    </lineage>
</organism>
<evidence type="ECO:0000256" key="2">
    <source>
        <dbReference type="ARBA" id="ARBA00022692"/>
    </source>
</evidence>
<name>A0ABW1YGK4_9DEIO</name>
<dbReference type="PROSITE" id="PS50929">
    <property type="entry name" value="ABC_TM1F"/>
    <property type="match status" value="1"/>
</dbReference>
<evidence type="ECO:0000259" key="6">
    <source>
        <dbReference type="PROSITE" id="PS50929"/>
    </source>
</evidence>
<dbReference type="PANTHER" id="PTHR24221:SF423">
    <property type="entry name" value="ABC TRANSPORTER"/>
    <property type="match status" value="1"/>
</dbReference>
<keyword evidence="3 5" id="KW-1133">Transmembrane helix</keyword>